<name>A0A2N8ZM33_9VIBR</name>
<feature type="transmembrane region" description="Helical" evidence="1">
    <location>
        <begin position="57"/>
        <end position="74"/>
    </location>
</feature>
<dbReference type="InterPro" id="IPR052155">
    <property type="entry name" value="Biofilm_reg_signaling"/>
</dbReference>
<evidence type="ECO:0000259" key="3">
    <source>
        <dbReference type="PROSITE" id="PS50887"/>
    </source>
</evidence>
<keyword evidence="5" id="KW-1185">Reference proteome</keyword>
<accession>A0A2N8ZM33</accession>
<dbReference type="CDD" id="cd01948">
    <property type="entry name" value="EAL"/>
    <property type="match status" value="1"/>
</dbReference>
<sequence>MALGQKDKLNLSETDNERLEATRLLYGNTVAGLTISAIASTALVFGFGNDVSSEKSIWWVIMLLVLTLRAIDTVRYRQKSDQECVKNIKLDRYRFSSGVVLTSFMWSGYILYFYPFSDALELTSTMVLISAMAGGAANILSGSRVTAIFYSVVLLAPFSIFLSFSTIASYQTLGVLGLLFCIVMVLSSNKSATFTFEAIRLKYQNVQLLEQMEKKVEERTEEIYRLSNLDPMTSFLNRKAFIRTIENELAQQPDDSFALYFIDLDGFKQVNDSMGHEVGDGVIRGTAARITKLCPNPLNKCRWGGDEFLVFKKLSSVNQPLAFALEVIEEVSKPHVTSQYRASVGATIGISIYPKHGKDLDSLIQSADMAMYQQKRHGKGKVNYFDESLRMRLLREHYLSDRLSDAISRDELRVVFQPIVRSHSGEITSLEALLRWQVDGEDISPSELIPIAEQYGLISIIGLWVLETACRQSLEYLEINNQLTLSINVSVTQLLDKHFIEKVEGVLSGIGFPASQLNIEITESVFAKDKDTFLKGVKALQLLGARISIDDFGTGYSSLSSMLDIGVDIVKIDKSFIHNMDDRGVNIIQAVAQLGSTLNFQVIAEGVETAQQAKKLNDIGINFLQGDYFSMPVEANEVAGLLFRDDIVSR</sequence>
<protein>
    <submittedName>
        <fullName evidence="4">GGDEF/EAL domain-containing protein</fullName>
    </submittedName>
</protein>
<dbReference type="PROSITE" id="PS50883">
    <property type="entry name" value="EAL"/>
    <property type="match status" value="1"/>
</dbReference>
<dbReference type="Gene3D" id="3.30.70.270">
    <property type="match status" value="1"/>
</dbReference>
<reference evidence="4 5" key="1">
    <citation type="submission" date="2017-10" db="EMBL/GenBank/DDBJ databases">
        <authorList>
            <person name="Banno H."/>
            <person name="Chua N.-H."/>
        </authorList>
    </citation>
    <scope>NUCLEOTIDE SEQUENCE [LARGE SCALE GENOMIC DNA]</scope>
    <source>
        <strain evidence="4">Vibrio tapetis CECT4600</strain>
    </source>
</reference>
<dbReference type="SUPFAM" id="SSF141868">
    <property type="entry name" value="EAL domain-like"/>
    <property type="match status" value="1"/>
</dbReference>
<feature type="domain" description="EAL" evidence="2">
    <location>
        <begin position="396"/>
        <end position="646"/>
    </location>
</feature>
<keyword evidence="1" id="KW-1133">Transmembrane helix</keyword>
<feature type="domain" description="GGDEF" evidence="3">
    <location>
        <begin position="255"/>
        <end position="387"/>
    </location>
</feature>
<dbReference type="SMART" id="SM00052">
    <property type="entry name" value="EAL"/>
    <property type="match status" value="1"/>
</dbReference>
<feature type="transmembrane region" description="Helical" evidence="1">
    <location>
        <begin position="122"/>
        <end position="140"/>
    </location>
</feature>
<evidence type="ECO:0000256" key="1">
    <source>
        <dbReference type="SAM" id="Phobius"/>
    </source>
</evidence>
<dbReference type="Proteomes" id="UP000235828">
    <property type="component" value="Chromosome B"/>
</dbReference>
<feature type="transmembrane region" description="Helical" evidence="1">
    <location>
        <begin position="24"/>
        <end position="45"/>
    </location>
</feature>
<dbReference type="Pfam" id="PF00990">
    <property type="entry name" value="GGDEF"/>
    <property type="match status" value="1"/>
</dbReference>
<dbReference type="Gene3D" id="3.20.20.450">
    <property type="entry name" value="EAL domain"/>
    <property type="match status" value="1"/>
</dbReference>
<gene>
    <name evidence="4" type="ORF">VTAP4600_B1363</name>
</gene>
<dbReference type="InterPro" id="IPR029787">
    <property type="entry name" value="Nucleotide_cyclase"/>
</dbReference>
<feature type="transmembrane region" description="Helical" evidence="1">
    <location>
        <begin position="147"/>
        <end position="164"/>
    </location>
</feature>
<dbReference type="Pfam" id="PF00563">
    <property type="entry name" value="EAL"/>
    <property type="match status" value="1"/>
</dbReference>
<dbReference type="InterPro" id="IPR035919">
    <property type="entry name" value="EAL_sf"/>
</dbReference>
<feature type="transmembrane region" description="Helical" evidence="1">
    <location>
        <begin position="95"/>
        <end position="116"/>
    </location>
</feature>
<evidence type="ECO:0000313" key="4">
    <source>
        <dbReference type="EMBL" id="SON52974.1"/>
    </source>
</evidence>
<dbReference type="SMART" id="SM00267">
    <property type="entry name" value="GGDEF"/>
    <property type="match status" value="1"/>
</dbReference>
<dbReference type="OrthoDB" id="9814202at2"/>
<proteinExistence type="predicted"/>
<dbReference type="PANTHER" id="PTHR44757:SF2">
    <property type="entry name" value="BIOFILM ARCHITECTURE MAINTENANCE PROTEIN MBAA"/>
    <property type="match status" value="1"/>
</dbReference>
<evidence type="ECO:0000259" key="2">
    <source>
        <dbReference type="PROSITE" id="PS50883"/>
    </source>
</evidence>
<keyword evidence="1" id="KW-0472">Membrane</keyword>
<dbReference type="EMBL" id="LT960612">
    <property type="protein sequence ID" value="SON52974.1"/>
    <property type="molecule type" value="Genomic_DNA"/>
</dbReference>
<organism evidence="4 5">
    <name type="scientific">Vibrio tapetis subsp. tapetis</name>
    <dbReference type="NCBI Taxonomy" id="1671868"/>
    <lineage>
        <taxon>Bacteria</taxon>
        <taxon>Pseudomonadati</taxon>
        <taxon>Pseudomonadota</taxon>
        <taxon>Gammaproteobacteria</taxon>
        <taxon>Vibrionales</taxon>
        <taxon>Vibrionaceae</taxon>
        <taxon>Vibrio</taxon>
    </lineage>
</organism>
<dbReference type="PANTHER" id="PTHR44757">
    <property type="entry name" value="DIGUANYLATE CYCLASE DGCP"/>
    <property type="match status" value="1"/>
</dbReference>
<evidence type="ECO:0000313" key="5">
    <source>
        <dbReference type="Proteomes" id="UP000235828"/>
    </source>
</evidence>
<dbReference type="CDD" id="cd01949">
    <property type="entry name" value="GGDEF"/>
    <property type="match status" value="1"/>
</dbReference>
<dbReference type="NCBIfam" id="TIGR00254">
    <property type="entry name" value="GGDEF"/>
    <property type="match status" value="1"/>
</dbReference>
<dbReference type="InterPro" id="IPR001633">
    <property type="entry name" value="EAL_dom"/>
</dbReference>
<keyword evidence="1" id="KW-0812">Transmembrane</keyword>
<dbReference type="InterPro" id="IPR043128">
    <property type="entry name" value="Rev_trsase/Diguanyl_cyclase"/>
</dbReference>
<dbReference type="SUPFAM" id="SSF55073">
    <property type="entry name" value="Nucleotide cyclase"/>
    <property type="match status" value="1"/>
</dbReference>
<dbReference type="PROSITE" id="PS50887">
    <property type="entry name" value="GGDEF"/>
    <property type="match status" value="1"/>
</dbReference>
<dbReference type="InterPro" id="IPR000160">
    <property type="entry name" value="GGDEF_dom"/>
</dbReference>
<dbReference type="RefSeq" id="WP_102525089.1">
    <property type="nucleotide sequence ID" value="NZ_LT960612.1"/>
</dbReference>
<dbReference type="KEGG" id="vta:B1363"/>
<dbReference type="AlphaFoldDB" id="A0A2N8ZM33"/>